<dbReference type="InterPro" id="IPR001249">
    <property type="entry name" value="AcCoA_biotinCC"/>
</dbReference>
<keyword evidence="8 9" id="KW-0092">Biotin</keyword>
<sequence length="168" mass="17333">MNSCGDAAEPRLPDPREAGAAAVEVLGEVLGLVRPTGVRRVRIRTRQFDVDVVWERPAPSHGVAVGNGHAPGHLPTPVGQSVSVTAPAVGVFHRCPAQGEPPFVDVGSRVAAGDRLGLVEAMKVSTPVIAPHAGTVSGIHAGDGEVVEYEQLLVELVPDEAAPPRSGT</sequence>
<accession>A0A841CSF4</accession>
<gene>
    <name evidence="11" type="ORF">FHS29_006414</name>
</gene>
<comment type="function">
    <text evidence="9">This protein is a component of the acetyl coenzyme A carboxylase complex; first, biotin carboxylase catalyzes the carboxylation of the carrier protein and then the transcarboxylase transfers the carboxyl group to form malonyl-CoA.</text>
</comment>
<dbReference type="CDD" id="cd06850">
    <property type="entry name" value="biotinyl_domain"/>
    <property type="match status" value="1"/>
</dbReference>
<evidence type="ECO:0000256" key="1">
    <source>
        <dbReference type="ARBA" id="ARBA00005194"/>
    </source>
</evidence>
<evidence type="ECO:0000256" key="7">
    <source>
        <dbReference type="ARBA" id="ARBA00023160"/>
    </source>
</evidence>
<evidence type="ECO:0000256" key="4">
    <source>
        <dbReference type="ARBA" id="ARBA00022823"/>
    </source>
</evidence>
<reference evidence="11 12" key="1">
    <citation type="submission" date="2020-08" db="EMBL/GenBank/DDBJ databases">
        <title>Genomic Encyclopedia of Type Strains, Phase III (KMG-III): the genomes of soil and plant-associated and newly described type strains.</title>
        <authorList>
            <person name="Whitman W."/>
        </authorList>
    </citation>
    <scope>NUCLEOTIDE SEQUENCE [LARGE SCALE GENOMIC DNA]</scope>
    <source>
        <strain evidence="11 12">CECT 8640</strain>
    </source>
</reference>
<evidence type="ECO:0000256" key="5">
    <source>
        <dbReference type="ARBA" id="ARBA00022832"/>
    </source>
</evidence>
<dbReference type="InterPro" id="IPR001882">
    <property type="entry name" value="Biotin_BS"/>
</dbReference>
<proteinExistence type="predicted"/>
<evidence type="ECO:0000256" key="9">
    <source>
        <dbReference type="RuleBase" id="RU364072"/>
    </source>
</evidence>
<dbReference type="SUPFAM" id="SSF51230">
    <property type="entry name" value="Single hybrid motif"/>
    <property type="match status" value="1"/>
</dbReference>
<comment type="pathway">
    <text evidence="1 9">Lipid metabolism; fatty acid biosynthesis.</text>
</comment>
<keyword evidence="4" id="KW-0450">Lipoyl</keyword>
<dbReference type="PANTHER" id="PTHR45266:SF3">
    <property type="entry name" value="OXALOACETATE DECARBOXYLASE ALPHA CHAIN"/>
    <property type="match status" value="1"/>
</dbReference>
<keyword evidence="7 9" id="KW-0275">Fatty acid biosynthesis</keyword>
<name>A0A841CSF4_9PSEU</name>
<dbReference type="GO" id="GO:0003989">
    <property type="term" value="F:acetyl-CoA carboxylase activity"/>
    <property type="evidence" value="ECO:0007669"/>
    <property type="project" value="InterPro"/>
</dbReference>
<dbReference type="Gene3D" id="2.40.50.100">
    <property type="match status" value="1"/>
</dbReference>
<evidence type="ECO:0000256" key="3">
    <source>
        <dbReference type="ARBA" id="ARBA00022516"/>
    </source>
</evidence>
<feature type="domain" description="Lipoyl-binding" evidence="10">
    <location>
        <begin position="81"/>
        <end position="157"/>
    </location>
</feature>
<dbReference type="RefSeq" id="WP_184697010.1">
    <property type="nucleotide sequence ID" value="NZ_JACHJN010000012.1"/>
</dbReference>
<dbReference type="InterPro" id="IPR003016">
    <property type="entry name" value="2-oxoA_DH_lipoyl-BS"/>
</dbReference>
<keyword evidence="12" id="KW-1185">Reference proteome</keyword>
<dbReference type="InterPro" id="IPR050709">
    <property type="entry name" value="Biotin_Carboxyl_Carrier/Decarb"/>
</dbReference>
<dbReference type="PANTHER" id="PTHR45266">
    <property type="entry name" value="OXALOACETATE DECARBOXYLASE ALPHA CHAIN"/>
    <property type="match status" value="1"/>
</dbReference>
<evidence type="ECO:0000313" key="11">
    <source>
        <dbReference type="EMBL" id="MBB5959793.1"/>
    </source>
</evidence>
<protein>
    <recommendedName>
        <fullName evidence="2 9">Biotin carboxyl carrier protein of acetyl-CoA carboxylase</fullName>
    </recommendedName>
</protein>
<dbReference type="EMBL" id="JACHJN010000012">
    <property type="protein sequence ID" value="MBB5959793.1"/>
    <property type="molecule type" value="Genomic_DNA"/>
</dbReference>
<evidence type="ECO:0000256" key="6">
    <source>
        <dbReference type="ARBA" id="ARBA00023098"/>
    </source>
</evidence>
<comment type="caution">
    <text evidence="11">The sequence shown here is derived from an EMBL/GenBank/DDBJ whole genome shotgun (WGS) entry which is preliminary data.</text>
</comment>
<dbReference type="PRINTS" id="PR01071">
    <property type="entry name" value="ACOABIOTINCC"/>
</dbReference>
<dbReference type="AlphaFoldDB" id="A0A841CSF4"/>
<organism evidence="11 12">
    <name type="scientific">Saccharothrix tamanrassetensis</name>
    <dbReference type="NCBI Taxonomy" id="1051531"/>
    <lineage>
        <taxon>Bacteria</taxon>
        <taxon>Bacillati</taxon>
        <taxon>Actinomycetota</taxon>
        <taxon>Actinomycetes</taxon>
        <taxon>Pseudonocardiales</taxon>
        <taxon>Pseudonocardiaceae</taxon>
        <taxon>Saccharothrix</taxon>
    </lineage>
</organism>
<dbReference type="InterPro" id="IPR000089">
    <property type="entry name" value="Biotin_lipoyl"/>
</dbReference>
<dbReference type="Proteomes" id="UP000547510">
    <property type="component" value="Unassembled WGS sequence"/>
</dbReference>
<evidence type="ECO:0000313" key="12">
    <source>
        <dbReference type="Proteomes" id="UP000547510"/>
    </source>
</evidence>
<dbReference type="GO" id="GO:0006633">
    <property type="term" value="P:fatty acid biosynthetic process"/>
    <property type="evidence" value="ECO:0007669"/>
    <property type="project" value="UniProtKB-UniPathway"/>
</dbReference>
<dbReference type="UniPathway" id="UPA00094"/>
<dbReference type="Pfam" id="PF00364">
    <property type="entry name" value="Biotin_lipoyl"/>
    <property type="match status" value="1"/>
</dbReference>
<dbReference type="PROSITE" id="PS00188">
    <property type="entry name" value="BIOTIN"/>
    <property type="match status" value="1"/>
</dbReference>
<evidence type="ECO:0000256" key="8">
    <source>
        <dbReference type="ARBA" id="ARBA00023267"/>
    </source>
</evidence>
<evidence type="ECO:0000259" key="10">
    <source>
        <dbReference type="PROSITE" id="PS50968"/>
    </source>
</evidence>
<dbReference type="GO" id="GO:0009317">
    <property type="term" value="C:acetyl-CoA carboxylase complex"/>
    <property type="evidence" value="ECO:0007669"/>
    <property type="project" value="InterPro"/>
</dbReference>
<keyword evidence="5 9" id="KW-0276">Fatty acid metabolism</keyword>
<keyword evidence="3 9" id="KW-0444">Lipid biosynthesis</keyword>
<dbReference type="InterPro" id="IPR011053">
    <property type="entry name" value="Single_hybrid_motif"/>
</dbReference>
<dbReference type="PROSITE" id="PS50968">
    <property type="entry name" value="BIOTINYL_LIPOYL"/>
    <property type="match status" value="1"/>
</dbReference>
<dbReference type="PROSITE" id="PS00189">
    <property type="entry name" value="LIPOYL"/>
    <property type="match status" value="1"/>
</dbReference>
<keyword evidence="6 9" id="KW-0443">Lipid metabolism</keyword>
<evidence type="ECO:0000256" key="2">
    <source>
        <dbReference type="ARBA" id="ARBA00017562"/>
    </source>
</evidence>